<evidence type="ECO:0000256" key="4">
    <source>
        <dbReference type="ARBA" id="ARBA00022777"/>
    </source>
</evidence>
<evidence type="ECO:0000256" key="3">
    <source>
        <dbReference type="ARBA" id="ARBA00022741"/>
    </source>
</evidence>
<evidence type="ECO:0000256" key="5">
    <source>
        <dbReference type="ARBA" id="ARBA00022840"/>
    </source>
</evidence>
<reference evidence="8" key="1">
    <citation type="submission" date="2020-04" db="EMBL/GenBank/DDBJ databases">
        <authorList>
            <person name="Alioto T."/>
            <person name="Alioto T."/>
            <person name="Gomez Garrido J."/>
        </authorList>
    </citation>
    <scope>NUCLEOTIDE SEQUENCE</scope>
    <source>
        <strain evidence="8">A484AB</strain>
    </source>
</reference>
<dbReference type="OrthoDB" id="5974638at2759"/>
<dbReference type="PROSITE" id="PS00107">
    <property type="entry name" value="PROTEIN_KINASE_ATP"/>
    <property type="match status" value="1"/>
</dbReference>
<evidence type="ECO:0000256" key="1">
    <source>
        <dbReference type="ARBA" id="ARBA00022527"/>
    </source>
</evidence>
<dbReference type="GO" id="GO:0005524">
    <property type="term" value="F:ATP binding"/>
    <property type="evidence" value="ECO:0007669"/>
    <property type="project" value="UniProtKB-UniRule"/>
</dbReference>
<proteinExistence type="predicted"/>
<evidence type="ECO:0000256" key="2">
    <source>
        <dbReference type="ARBA" id="ARBA00022679"/>
    </source>
</evidence>
<feature type="compositionally biased region" description="Basic residues" evidence="7">
    <location>
        <begin position="348"/>
        <end position="357"/>
    </location>
</feature>
<keyword evidence="9" id="KW-1185">Reference proteome</keyword>
<dbReference type="Pfam" id="PF00069">
    <property type="entry name" value="Pkinase"/>
    <property type="match status" value="1"/>
</dbReference>
<gene>
    <name evidence="8" type="ORF">PACLA_8A025564</name>
</gene>
<dbReference type="GO" id="GO:0007059">
    <property type="term" value="P:chromosome segregation"/>
    <property type="evidence" value="ECO:0007669"/>
    <property type="project" value="TreeGrafter"/>
</dbReference>
<dbReference type="InterPro" id="IPR011009">
    <property type="entry name" value="Kinase-like_dom_sf"/>
</dbReference>
<dbReference type="Proteomes" id="UP001152795">
    <property type="component" value="Unassembled WGS sequence"/>
</dbReference>
<feature type="compositionally biased region" description="Polar residues" evidence="7">
    <location>
        <begin position="140"/>
        <end position="161"/>
    </location>
</feature>
<dbReference type="AlphaFoldDB" id="A0A6S7GVX8"/>
<feature type="compositionally biased region" description="Polar residues" evidence="7">
    <location>
        <begin position="46"/>
        <end position="55"/>
    </location>
</feature>
<feature type="compositionally biased region" description="Polar residues" evidence="7">
    <location>
        <begin position="22"/>
        <end position="38"/>
    </location>
</feature>
<keyword evidence="2" id="KW-0808">Transferase</keyword>
<keyword evidence="4 8" id="KW-0418">Kinase</keyword>
<keyword evidence="1" id="KW-0723">Serine/threonine-protein kinase</keyword>
<feature type="compositionally biased region" description="Basic and acidic residues" evidence="7">
    <location>
        <begin position="92"/>
        <end position="107"/>
    </location>
</feature>
<sequence>MADRPESENAFSPSQEFNLYLSNESKSPLNHSKRSLQFSPMEGRDSCNTFSSLTLDPQRRELLEARFFDNRVDNRDSNLSAASSGISGISETSRDFESGAEVKTDVKHVKRKRKAHDGDHPGQPKVGRPESSSKKITGYFSKTNGTTTPPNKVLSTPSPKRTPTVDDEEAFSPLESSSTLPYLLGQPQSLIRRSSESCMSPPQLNDNGKETICVHESTQSDLTMEKLAEYETLAFASSQEKDKKIKELDTMNGNLVRQITELKKMEDKLKKTNDKCIEFIKDLLIDQSRQYKMKTKRDSMNNRLRLGQYVPTRQGAHFLETWEDGFSFKEIQKQQDAINQQKEEIEKKKKLLTKRKPPATGKEKKNSKVGTDSEFAKPPIPASLTPLEYYEQDEILKLRAAYTKKEESDLAMELEKLERERNLHIREMKRLQSEDKSRFKDNPTLSERYLLLHLLGKGGFSEVHKGFDLKEQRYVACKIHQLNNDWKEDKKTNYIRHAIREYNIHKTLNHHRIVRLYDVFEIDSNSFCTVLEYCDGNDLDFLLKQHKTISEKEARSIIMQVVSALKYLNEREHPIIHYDLKP</sequence>
<name>A0A6S7GVX8_PARCT</name>
<dbReference type="Gene3D" id="1.10.510.10">
    <property type="entry name" value="Transferase(Phosphotransferase) domain 1"/>
    <property type="match status" value="1"/>
</dbReference>
<dbReference type="PROSITE" id="PS50011">
    <property type="entry name" value="PROTEIN_KINASE_DOM"/>
    <property type="match status" value="1"/>
</dbReference>
<dbReference type="EMBL" id="CACRXK020002435">
    <property type="protein sequence ID" value="CAB3994309.1"/>
    <property type="molecule type" value="Genomic_DNA"/>
</dbReference>
<organism evidence="8 9">
    <name type="scientific">Paramuricea clavata</name>
    <name type="common">Red gorgonian</name>
    <name type="synonym">Violescent sea-whip</name>
    <dbReference type="NCBI Taxonomy" id="317549"/>
    <lineage>
        <taxon>Eukaryota</taxon>
        <taxon>Metazoa</taxon>
        <taxon>Cnidaria</taxon>
        <taxon>Anthozoa</taxon>
        <taxon>Octocorallia</taxon>
        <taxon>Malacalcyonacea</taxon>
        <taxon>Plexauridae</taxon>
        <taxon>Paramuricea</taxon>
    </lineage>
</organism>
<comment type="caution">
    <text evidence="8">The sequence shown here is derived from an EMBL/GenBank/DDBJ whole genome shotgun (WGS) entry which is preliminary data.</text>
</comment>
<feature type="coiled-coil region" evidence="6">
    <location>
        <begin position="400"/>
        <end position="434"/>
    </location>
</feature>
<feature type="compositionally biased region" description="Basic and acidic residues" evidence="7">
    <location>
        <begin position="116"/>
        <end position="133"/>
    </location>
</feature>
<feature type="region of interest" description="Disordered" evidence="7">
    <location>
        <begin position="68"/>
        <end position="174"/>
    </location>
</feature>
<keyword evidence="5" id="KW-0067">ATP-binding</keyword>
<feature type="coiled-coil region" evidence="6">
    <location>
        <begin position="248"/>
        <end position="282"/>
    </location>
</feature>
<evidence type="ECO:0000313" key="8">
    <source>
        <dbReference type="EMBL" id="CAB3994309.1"/>
    </source>
</evidence>
<accession>A0A6S7GVX8</accession>
<evidence type="ECO:0000256" key="7">
    <source>
        <dbReference type="SAM" id="MobiDB-lite"/>
    </source>
</evidence>
<feature type="region of interest" description="Disordered" evidence="7">
    <location>
        <begin position="22"/>
        <end position="55"/>
    </location>
</feature>
<keyword evidence="3" id="KW-0547">Nucleotide-binding</keyword>
<keyword evidence="6" id="KW-0175">Coiled coil</keyword>
<dbReference type="GO" id="GO:0004674">
    <property type="term" value="F:protein serine/threonine kinase activity"/>
    <property type="evidence" value="ECO:0007669"/>
    <property type="project" value="UniProtKB-KW"/>
</dbReference>
<dbReference type="PANTHER" id="PTHR22974:SF23">
    <property type="entry name" value="TOUSLED-LIKE KINASE, ISOFORM G"/>
    <property type="match status" value="1"/>
</dbReference>
<dbReference type="SMART" id="SM00220">
    <property type="entry name" value="S_TKc"/>
    <property type="match status" value="1"/>
</dbReference>
<feature type="compositionally biased region" description="Low complexity" evidence="7">
    <location>
        <begin position="80"/>
        <end position="90"/>
    </location>
</feature>
<evidence type="ECO:0000256" key="6">
    <source>
        <dbReference type="SAM" id="Coils"/>
    </source>
</evidence>
<feature type="region of interest" description="Disordered" evidence="7">
    <location>
        <begin position="345"/>
        <end position="377"/>
    </location>
</feature>
<evidence type="ECO:0000313" key="9">
    <source>
        <dbReference type="Proteomes" id="UP001152795"/>
    </source>
</evidence>
<dbReference type="PANTHER" id="PTHR22974">
    <property type="entry name" value="MIXED LINEAGE PROTEIN KINASE"/>
    <property type="match status" value="1"/>
</dbReference>
<dbReference type="GO" id="GO:0035556">
    <property type="term" value="P:intracellular signal transduction"/>
    <property type="evidence" value="ECO:0007669"/>
    <property type="project" value="TreeGrafter"/>
</dbReference>
<dbReference type="InterPro" id="IPR017441">
    <property type="entry name" value="Protein_kinase_ATP_BS"/>
</dbReference>
<feature type="non-terminal residue" evidence="8">
    <location>
        <position position="1"/>
    </location>
</feature>
<dbReference type="SUPFAM" id="SSF56112">
    <property type="entry name" value="Protein kinase-like (PK-like)"/>
    <property type="match status" value="1"/>
</dbReference>
<dbReference type="GO" id="GO:0005634">
    <property type="term" value="C:nucleus"/>
    <property type="evidence" value="ECO:0007669"/>
    <property type="project" value="TreeGrafter"/>
</dbReference>
<dbReference type="InterPro" id="IPR000719">
    <property type="entry name" value="Prot_kinase_dom"/>
</dbReference>
<protein>
    <submittedName>
        <fullName evidence="8">Serine threonine- kinase tousled-like 2</fullName>
    </submittedName>
</protein>